<proteinExistence type="predicted"/>
<dbReference type="Pfam" id="PF00024">
    <property type="entry name" value="PAN_1"/>
    <property type="match status" value="1"/>
</dbReference>
<dbReference type="Gene3D" id="2.60.120.200">
    <property type="match status" value="2"/>
</dbReference>
<sequence length="524" mass="59038">MRLVILLLPICQLFVSAIPVVKYQNAKLIVGANYQLINQLFVESQYQCICQCFANETCLTATYIGTNQNCTLFSTKLNDTDLRLATFEINASILSFINRTISSTIRQAPSIQWLFDGNLNDSFGNYPGISANGNIQWISPDYSGNRKAAYFANKSYVIVPYTLELIDTSFTVSTWIRLLSNRPLNTSEFGIFTHCENINDNNCLYMSIRYGKLFFSLNNNNVTGNSFLTSNIWYHVAYVYDRITLTQSVYINGQLDGVLSSTGIYQGNASQIWIGASPFTYMYPNPFAYMDELNFVPRAESADALLEEATLVVYYKFDNSFFDSGPNKIYNSSGTNVRFDVNGRVNQALLINSNNSFFQSTSFYRLGQSNYPYSFSLWIYPLSMNGTIVQLLSINNDWWSPMLGFDSSNHLVTQTWSGSVFYNVASNSFAMPLNVWTHVVATFSTTNGLRLFINGTMVNSTSSSHSHGASGTWNIMSIGACTPMIWCSNAETRIVANQFRGKIDEMRVYSRELTNMEIQAFATI</sequence>
<dbReference type="EMBL" id="CAJNOR010001392">
    <property type="protein sequence ID" value="CAF1134932.1"/>
    <property type="molecule type" value="Genomic_DNA"/>
</dbReference>
<protein>
    <recommendedName>
        <fullName evidence="2">Apple domain-containing protein</fullName>
    </recommendedName>
</protein>
<dbReference type="InterPro" id="IPR013320">
    <property type="entry name" value="ConA-like_dom_sf"/>
</dbReference>
<dbReference type="InterPro" id="IPR003609">
    <property type="entry name" value="Pan_app"/>
</dbReference>
<keyword evidence="4" id="KW-1185">Reference proteome</keyword>
<evidence type="ECO:0000313" key="4">
    <source>
        <dbReference type="Proteomes" id="UP000663828"/>
    </source>
</evidence>
<dbReference type="AlphaFoldDB" id="A0A814RLM9"/>
<dbReference type="PANTHER" id="PTHR42535">
    <property type="entry name" value="OOKINETE PROTEIN, PUTATIVE-RELATED"/>
    <property type="match status" value="1"/>
</dbReference>
<keyword evidence="1" id="KW-0732">Signal</keyword>
<evidence type="ECO:0000259" key="2">
    <source>
        <dbReference type="PROSITE" id="PS50948"/>
    </source>
</evidence>
<dbReference type="PANTHER" id="PTHR42535:SF2">
    <property type="entry name" value="CHROMOSOME UNDETERMINED SCAFFOLD_146, WHOLE GENOME SHOTGUN SEQUENCE"/>
    <property type="match status" value="1"/>
</dbReference>
<evidence type="ECO:0000313" key="3">
    <source>
        <dbReference type="EMBL" id="CAF1134932.1"/>
    </source>
</evidence>
<dbReference type="SUPFAM" id="SSF57414">
    <property type="entry name" value="Hairpin loop containing domain-like"/>
    <property type="match status" value="1"/>
</dbReference>
<comment type="caution">
    <text evidence="3">The sequence shown here is derived from an EMBL/GenBank/DDBJ whole genome shotgun (WGS) entry which is preliminary data.</text>
</comment>
<dbReference type="PROSITE" id="PS50948">
    <property type="entry name" value="PAN"/>
    <property type="match status" value="1"/>
</dbReference>
<feature type="signal peptide" evidence="1">
    <location>
        <begin position="1"/>
        <end position="17"/>
    </location>
</feature>
<dbReference type="Pfam" id="PF13385">
    <property type="entry name" value="Laminin_G_3"/>
    <property type="match status" value="2"/>
</dbReference>
<accession>A0A814RLM9</accession>
<evidence type="ECO:0000256" key="1">
    <source>
        <dbReference type="SAM" id="SignalP"/>
    </source>
</evidence>
<gene>
    <name evidence="3" type="ORF">XAT740_LOCUS20103</name>
</gene>
<dbReference type="SUPFAM" id="SSF49899">
    <property type="entry name" value="Concanavalin A-like lectins/glucanases"/>
    <property type="match status" value="2"/>
</dbReference>
<name>A0A814RLM9_ADIRI</name>
<dbReference type="Proteomes" id="UP000663828">
    <property type="component" value="Unassembled WGS sequence"/>
</dbReference>
<feature type="chain" id="PRO_5032865163" description="Apple domain-containing protein" evidence="1">
    <location>
        <begin position="18"/>
        <end position="524"/>
    </location>
</feature>
<feature type="domain" description="Apple" evidence="2">
    <location>
        <begin position="11"/>
        <end position="100"/>
    </location>
</feature>
<organism evidence="3 4">
    <name type="scientific">Adineta ricciae</name>
    <name type="common">Rotifer</name>
    <dbReference type="NCBI Taxonomy" id="249248"/>
    <lineage>
        <taxon>Eukaryota</taxon>
        <taxon>Metazoa</taxon>
        <taxon>Spiralia</taxon>
        <taxon>Gnathifera</taxon>
        <taxon>Rotifera</taxon>
        <taxon>Eurotatoria</taxon>
        <taxon>Bdelloidea</taxon>
        <taxon>Adinetida</taxon>
        <taxon>Adinetidae</taxon>
        <taxon>Adineta</taxon>
    </lineage>
</organism>
<reference evidence="3" key="1">
    <citation type="submission" date="2021-02" db="EMBL/GenBank/DDBJ databases">
        <authorList>
            <person name="Nowell W R."/>
        </authorList>
    </citation>
    <scope>NUCLEOTIDE SEQUENCE</scope>
</reference>